<sequence length="446" mass="50223">MWLKLMATVWIEVGTVMLAGLAGYIAVFGAYFYLLGELRLNKVLKIVASSLVSVLLFLSAFVDLGFIVLVLGQRWYYRRVNKAHALLRRLTLIVVIILFDAIGDVTTFTFFLIGKIANLSQLEVAIIGVPAQSLAFLVVIWQLKKKQLLKTLAVHTETAFKLALRLFIFYIFVHSIEVVLITLTDKWMLVIVSAIIAIFTIALLVIVFYFYQDTVTKLENTALVAEQARQMKAFQLYLQEINDYYQEIANFRHDYKNLLLTLGNRIAKSGDADLQAYYQQMVTYSDQQIRGVIKPRNLAQLEQIELQSLRSVILAKLTKANQLGIETQLNVTGWVQAGRVNELELARIVAILLDNAIEASSKQEQKWLGIGLDSYGKDGVDILIENKFAGDGTPNLTAWFERGYTTKGSNHGRGLAIVNQLCDKNLIDLEVEYKRGLVCFILGIGV</sequence>
<name>A0A226RN64_9LACO</name>
<protein>
    <recommendedName>
        <fullName evidence="2">Sensor histidine kinase NatK-like C-terminal domain-containing protein</fullName>
    </recommendedName>
</protein>
<keyword evidence="1" id="KW-0472">Membrane</keyword>
<evidence type="ECO:0000313" key="3">
    <source>
        <dbReference type="EMBL" id="OXS38641.1"/>
    </source>
</evidence>
<dbReference type="SUPFAM" id="SSF55874">
    <property type="entry name" value="ATPase domain of HSP90 chaperone/DNA topoisomerase II/histidine kinase"/>
    <property type="match status" value="1"/>
</dbReference>
<dbReference type="PANTHER" id="PTHR40448">
    <property type="entry name" value="TWO-COMPONENT SENSOR HISTIDINE KINASE"/>
    <property type="match status" value="1"/>
</dbReference>
<proteinExistence type="predicted"/>
<feature type="transmembrane region" description="Helical" evidence="1">
    <location>
        <begin position="46"/>
        <end position="71"/>
    </location>
</feature>
<keyword evidence="1" id="KW-1133">Transmembrane helix</keyword>
<feature type="transmembrane region" description="Helical" evidence="1">
    <location>
        <begin position="162"/>
        <end position="181"/>
    </location>
</feature>
<feature type="transmembrane region" description="Helical" evidence="1">
    <location>
        <begin position="92"/>
        <end position="113"/>
    </location>
</feature>
<comment type="caution">
    <text evidence="3">The sequence shown here is derived from an EMBL/GenBank/DDBJ whole genome shotgun (WGS) entry which is preliminary data.</text>
</comment>
<feature type="transmembrane region" description="Helical" evidence="1">
    <location>
        <begin position="7"/>
        <end position="34"/>
    </location>
</feature>
<feature type="transmembrane region" description="Helical" evidence="1">
    <location>
        <begin position="187"/>
        <end position="211"/>
    </location>
</feature>
<organism evidence="3 4">
    <name type="scientific">Ligilactobacillus agilis</name>
    <dbReference type="NCBI Taxonomy" id="1601"/>
    <lineage>
        <taxon>Bacteria</taxon>
        <taxon>Bacillati</taxon>
        <taxon>Bacillota</taxon>
        <taxon>Bacilli</taxon>
        <taxon>Lactobacillales</taxon>
        <taxon>Lactobacillaceae</taxon>
        <taxon>Ligilactobacillus</taxon>
    </lineage>
</organism>
<evidence type="ECO:0000256" key="1">
    <source>
        <dbReference type="SAM" id="Phobius"/>
    </source>
</evidence>
<dbReference type="Proteomes" id="UP000215261">
    <property type="component" value="Unassembled WGS sequence"/>
</dbReference>
<feature type="transmembrane region" description="Helical" evidence="1">
    <location>
        <begin position="119"/>
        <end position="141"/>
    </location>
</feature>
<keyword evidence="1" id="KW-0812">Transmembrane</keyword>
<dbReference type="InterPro" id="IPR036890">
    <property type="entry name" value="HATPase_C_sf"/>
</dbReference>
<dbReference type="PANTHER" id="PTHR40448:SF1">
    <property type="entry name" value="TWO-COMPONENT SENSOR HISTIDINE KINASE"/>
    <property type="match status" value="1"/>
</dbReference>
<accession>A0A226RN64</accession>
<dbReference type="AlphaFoldDB" id="A0A226RN64"/>
<evidence type="ECO:0000259" key="2">
    <source>
        <dbReference type="Pfam" id="PF14501"/>
    </source>
</evidence>
<dbReference type="EMBL" id="LUGO01000070">
    <property type="protein sequence ID" value="OXS38641.1"/>
    <property type="molecule type" value="Genomic_DNA"/>
</dbReference>
<evidence type="ECO:0000313" key="4">
    <source>
        <dbReference type="Proteomes" id="UP000215261"/>
    </source>
</evidence>
<reference evidence="3 4" key="1">
    <citation type="submission" date="2016-03" db="EMBL/GenBank/DDBJ databases">
        <title>Sequencing of Lactobacillus Species from Commercial Turkeys.</title>
        <authorList>
            <person name="Johnson T.J."/>
            <person name="Youmans B.P."/>
            <person name="Case K.A."/>
        </authorList>
    </citation>
    <scope>NUCLEOTIDE SEQUENCE [LARGE SCALE GENOMIC DNA]</scope>
    <source>
        <strain evidence="3 4">UMNLA1</strain>
    </source>
</reference>
<dbReference type="Gene3D" id="3.30.565.10">
    <property type="entry name" value="Histidine kinase-like ATPase, C-terminal domain"/>
    <property type="match status" value="1"/>
</dbReference>
<dbReference type="InterPro" id="IPR032834">
    <property type="entry name" value="NatK-like_C"/>
</dbReference>
<gene>
    <name evidence="3" type="ORF">AYP69_08485</name>
</gene>
<dbReference type="GO" id="GO:0042802">
    <property type="term" value="F:identical protein binding"/>
    <property type="evidence" value="ECO:0007669"/>
    <property type="project" value="TreeGrafter"/>
</dbReference>
<feature type="domain" description="Sensor histidine kinase NatK-like C-terminal" evidence="2">
    <location>
        <begin position="342"/>
        <end position="437"/>
    </location>
</feature>
<dbReference type="Pfam" id="PF14501">
    <property type="entry name" value="HATPase_c_5"/>
    <property type="match status" value="1"/>
</dbReference>